<dbReference type="GO" id="GO:0008836">
    <property type="term" value="F:diaminopimelate decarboxylase activity"/>
    <property type="evidence" value="ECO:0007669"/>
    <property type="project" value="UniProtKB-UniRule"/>
</dbReference>
<feature type="active site" description="Proton donor" evidence="7">
    <location>
        <position position="345"/>
    </location>
</feature>
<organism evidence="11 12">
    <name type="scientific">Rubripirellula obstinata</name>
    <dbReference type="NCBI Taxonomy" id="406547"/>
    <lineage>
        <taxon>Bacteria</taxon>
        <taxon>Pseudomonadati</taxon>
        <taxon>Planctomycetota</taxon>
        <taxon>Planctomycetia</taxon>
        <taxon>Pirellulales</taxon>
        <taxon>Pirellulaceae</taxon>
        <taxon>Rubripirellula</taxon>
    </lineage>
</organism>
<proteinExistence type="inferred from homology"/>
<dbReference type="OrthoDB" id="9802241at2"/>
<comment type="function">
    <text evidence="5">Specifically catalyzes the decarboxylation of meso-diaminopimelate (meso-DAP) to L-lysine.</text>
</comment>
<dbReference type="PRINTS" id="PR01181">
    <property type="entry name" value="DAPDCRBXLASE"/>
</dbReference>
<sequence>MQTAPPFSTSRTDIAGQSVSDLAAQFGTPLYVYDIDPIEQRIRDLSMFDVIRFAQKACGNLAILDRVRKRGVVVDAVSAGEIRRAIAAGYSAQPGSHDIVYTADIFDAESLDLVIEHGLMVNCGSPDMISQLGERRPGSDVTLRINPGFGHGHSQKTNTGGQQSKHGIWHTQIDDCLLRADQSGITITGLHMHIGSGTDLQHLGEVCGAMEKAAIQVGRTIKTISAGGGLPIPYKDGETYVDLAKYFELWDGVRNRLSEQFGHPIELEIEPGRFLTAESGSLIAEVRSVKKVGDNLFTLVDAGFNDLARPVMYGAHHPISVAAAAGAVDASQRESIEMVIGGPLCESGDIFTQREGGFVDSRLLPIVRVGDFIVIENAGAYGFVMASNYNSKTRAAEVLIEDGQAKLIRKRETFEDLVRGEVIPD</sequence>
<dbReference type="InterPro" id="IPR022644">
    <property type="entry name" value="De-COase2_N"/>
</dbReference>
<evidence type="ECO:0000259" key="10">
    <source>
        <dbReference type="Pfam" id="PF02784"/>
    </source>
</evidence>
<evidence type="ECO:0000259" key="9">
    <source>
        <dbReference type="Pfam" id="PF00278"/>
    </source>
</evidence>
<feature type="binding site" evidence="5">
    <location>
        <position position="229"/>
    </location>
    <ligand>
        <name>pyridoxal 5'-phosphate</name>
        <dbReference type="ChEBI" id="CHEBI:597326"/>
    </ligand>
</feature>
<evidence type="ECO:0000256" key="7">
    <source>
        <dbReference type="PIRSR" id="PIRSR600183-50"/>
    </source>
</evidence>
<comment type="subunit">
    <text evidence="5">Homodimer.</text>
</comment>
<keyword evidence="2 5" id="KW-0210">Decarboxylase</keyword>
<dbReference type="PANTHER" id="PTHR43727">
    <property type="entry name" value="DIAMINOPIMELATE DECARBOXYLASE"/>
    <property type="match status" value="1"/>
</dbReference>
<gene>
    <name evidence="5 11" type="primary">lysA</name>
    <name evidence="11" type="ORF">LF1_47890</name>
</gene>
<evidence type="ECO:0000256" key="4">
    <source>
        <dbReference type="ARBA" id="ARBA00023239"/>
    </source>
</evidence>
<dbReference type="EC" id="4.1.1.20" evidence="5 6"/>
<dbReference type="InterPro" id="IPR022657">
    <property type="entry name" value="De-COase2_CS"/>
</dbReference>
<protein>
    <recommendedName>
        <fullName evidence="5 6">Diaminopimelate decarboxylase</fullName>
        <shortName evidence="5">DAP decarboxylase</shortName>
        <shortName evidence="5">DAPDC</shortName>
        <ecNumber evidence="5 6">4.1.1.20</ecNumber>
    </recommendedName>
</protein>
<dbReference type="InterPro" id="IPR009006">
    <property type="entry name" value="Ala_racemase/Decarboxylase_C"/>
</dbReference>
<dbReference type="RefSeq" id="WP_068266869.1">
    <property type="nucleotide sequence ID" value="NZ_LWSK01000134.1"/>
</dbReference>
<feature type="binding site" evidence="5">
    <location>
        <position position="381"/>
    </location>
    <ligand>
        <name>substrate</name>
    </ligand>
</feature>
<evidence type="ECO:0000313" key="12">
    <source>
        <dbReference type="Proteomes" id="UP000322699"/>
    </source>
</evidence>
<dbReference type="InterPro" id="IPR022653">
    <property type="entry name" value="De-COase2_pyr-phos_BS"/>
</dbReference>
<dbReference type="PROSITE" id="PS00879">
    <property type="entry name" value="ODR_DC_2_2"/>
    <property type="match status" value="1"/>
</dbReference>
<comment type="catalytic activity">
    <reaction evidence="5 8">
        <text>meso-2,6-diaminopimelate + H(+) = L-lysine + CO2</text>
        <dbReference type="Rhea" id="RHEA:15101"/>
        <dbReference type="ChEBI" id="CHEBI:15378"/>
        <dbReference type="ChEBI" id="CHEBI:16526"/>
        <dbReference type="ChEBI" id="CHEBI:32551"/>
        <dbReference type="ChEBI" id="CHEBI:57791"/>
        <dbReference type="EC" id="4.1.1.20"/>
    </reaction>
</comment>
<dbReference type="InterPro" id="IPR022643">
    <property type="entry name" value="De-COase2_C"/>
</dbReference>
<dbReference type="HAMAP" id="MF_02120">
    <property type="entry name" value="LysA"/>
    <property type="match status" value="1"/>
</dbReference>
<dbReference type="EMBL" id="VRLW01000001">
    <property type="protein sequence ID" value="KAA1262227.1"/>
    <property type="molecule type" value="Genomic_DNA"/>
</dbReference>
<comment type="similarity">
    <text evidence="5">Belongs to the Orn/Lys/Arg decarboxylase class-II family. LysA subfamily.</text>
</comment>
<dbReference type="AlphaFoldDB" id="A0A5B1CM08"/>
<evidence type="ECO:0000256" key="1">
    <source>
        <dbReference type="ARBA" id="ARBA00001933"/>
    </source>
</evidence>
<dbReference type="Pfam" id="PF02784">
    <property type="entry name" value="Orn_Arg_deC_N"/>
    <property type="match status" value="1"/>
</dbReference>
<dbReference type="Pfam" id="PF00278">
    <property type="entry name" value="Orn_DAP_Arg_deC"/>
    <property type="match status" value="1"/>
</dbReference>
<dbReference type="Gene3D" id="3.20.20.10">
    <property type="entry name" value="Alanine racemase"/>
    <property type="match status" value="1"/>
</dbReference>
<keyword evidence="5 8" id="KW-0457">Lysine biosynthesis</keyword>
<comment type="caution">
    <text evidence="11">The sequence shown here is derived from an EMBL/GenBank/DDBJ whole genome shotgun (WGS) entry which is preliminary data.</text>
</comment>
<dbReference type="Proteomes" id="UP000322699">
    <property type="component" value="Unassembled WGS sequence"/>
</dbReference>
<accession>A0A5B1CM08</accession>
<dbReference type="InterPro" id="IPR029066">
    <property type="entry name" value="PLP-binding_barrel"/>
</dbReference>
<feature type="modified residue" description="N6-(pyridoxal phosphate)lysine" evidence="5 7">
    <location>
        <position position="56"/>
    </location>
</feature>
<dbReference type="InterPro" id="IPR002986">
    <property type="entry name" value="DAP_deCOOHase_LysA"/>
</dbReference>
<dbReference type="SUPFAM" id="SSF50621">
    <property type="entry name" value="Alanine racemase C-terminal domain-like"/>
    <property type="match status" value="1"/>
</dbReference>
<dbReference type="PANTHER" id="PTHR43727:SF2">
    <property type="entry name" value="GROUP IV DECARBOXYLASE"/>
    <property type="match status" value="1"/>
</dbReference>
<evidence type="ECO:0000313" key="11">
    <source>
        <dbReference type="EMBL" id="KAA1262227.1"/>
    </source>
</evidence>
<keyword evidence="4 5" id="KW-0456">Lyase</keyword>
<comment type="pathway">
    <text evidence="5 8">Amino-acid biosynthesis; L-lysine biosynthesis via DAP pathway; L-lysine from DL-2,6-diaminopimelate: step 1/1.</text>
</comment>
<feature type="binding site" evidence="5">
    <location>
        <position position="313"/>
    </location>
    <ligand>
        <name>substrate</name>
    </ligand>
</feature>
<evidence type="ECO:0000256" key="2">
    <source>
        <dbReference type="ARBA" id="ARBA00022793"/>
    </source>
</evidence>
<name>A0A5B1CM08_9BACT</name>
<dbReference type="PROSITE" id="PS00878">
    <property type="entry name" value="ODR_DC_2_1"/>
    <property type="match status" value="1"/>
</dbReference>
<feature type="binding site" evidence="5">
    <location>
        <position position="346"/>
    </location>
    <ligand>
        <name>substrate</name>
    </ligand>
</feature>
<keyword evidence="3 5" id="KW-0663">Pyridoxal phosphate</keyword>
<dbReference type="GO" id="GO:0030170">
    <property type="term" value="F:pyridoxal phosphate binding"/>
    <property type="evidence" value="ECO:0007669"/>
    <property type="project" value="UniProtKB-UniRule"/>
</dbReference>
<dbReference type="PRINTS" id="PR01179">
    <property type="entry name" value="ODADCRBXLASE"/>
</dbReference>
<keyword evidence="12" id="KW-1185">Reference proteome</keyword>
<feature type="binding site" evidence="5">
    <location>
        <begin position="270"/>
        <end position="273"/>
    </location>
    <ligand>
        <name>pyridoxal 5'-phosphate</name>
        <dbReference type="ChEBI" id="CHEBI:597326"/>
    </ligand>
</feature>
<feature type="binding site" evidence="5">
    <location>
        <position position="309"/>
    </location>
    <ligand>
        <name>substrate</name>
    </ligand>
</feature>
<keyword evidence="5" id="KW-0028">Amino-acid biosynthesis</keyword>
<feature type="domain" description="Orn/DAP/Arg decarboxylase 2 N-terminal" evidence="10">
    <location>
        <begin position="50"/>
        <end position="277"/>
    </location>
</feature>
<evidence type="ECO:0000256" key="6">
    <source>
        <dbReference type="NCBIfam" id="TIGR01048"/>
    </source>
</evidence>
<dbReference type="UniPathway" id="UPA00034">
    <property type="reaction ID" value="UER00027"/>
</dbReference>
<dbReference type="InterPro" id="IPR000183">
    <property type="entry name" value="Orn/DAP/Arg_de-COase"/>
</dbReference>
<dbReference type="SUPFAM" id="SSF51419">
    <property type="entry name" value="PLP-binding barrel"/>
    <property type="match status" value="1"/>
</dbReference>
<feature type="binding site" evidence="5">
    <location>
        <position position="273"/>
    </location>
    <ligand>
        <name>substrate</name>
    </ligand>
</feature>
<feature type="binding site" evidence="5">
    <location>
        <position position="381"/>
    </location>
    <ligand>
        <name>pyridoxal 5'-phosphate</name>
        <dbReference type="ChEBI" id="CHEBI:597326"/>
    </ligand>
</feature>
<dbReference type="NCBIfam" id="TIGR01048">
    <property type="entry name" value="lysA"/>
    <property type="match status" value="1"/>
</dbReference>
<dbReference type="CDD" id="cd06828">
    <property type="entry name" value="PLPDE_III_DapDC"/>
    <property type="match status" value="1"/>
</dbReference>
<dbReference type="GO" id="GO:0009089">
    <property type="term" value="P:lysine biosynthetic process via diaminopimelate"/>
    <property type="evidence" value="ECO:0007669"/>
    <property type="project" value="UniProtKB-UniRule"/>
</dbReference>
<evidence type="ECO:0000256" key="8">
    <source>
        <dbReference type="RuleBase" id="RU003738"/>
    </source>
</evidence>
<evidence type="ECO:0000256" key="3">
    <source>
        <dbReference type="ARBA" id="ARBA00022898"/>
    </source>
</evidence>
<reference evidence="11 12" key="1">
    <citation type="submission" date="2019-08" db="EMBL/GenBank/DDBJ databases">
        <title>Deep-cultivation of Planctomycetes and their phenomic and genomic characterization uncovers novel biology.</title>
        <authorList>
            <person name="Wiegand S."/>
            <person name="Jogler M."/>
            <person name="Boedeker C."/>
            <person name="Pinto D."/>
            <person name="Vollmers J."/>
            <person name="Rivas-Marin E."/>
            <person name="Kohn T."/>
            <person name="Peeters S.H."/>
            <person name="Heuer A."/>
            <person name="Rast P."/>
            <person name="Oberbeckmann S."/>
            <person name="Bunk B."/>
            <person name="Jeske O."/>
            <person name="Meyerdierks A."/>
            <person name="Storesund J.E."/>
            <person name="Kallscheuer N."/>
            <person name="Luecker S."/>
            <person name="Lage O.M."/>
            <person name="Pohl T."/>
            <person name="Merkel B.J."/>
            <person name="Hornburger P."/>
            <person name="Mueller R.-W."/>
            <person name="Bruemmer F."/>
            <person name="Labrenz M."/>
            <person name="Spormann A.M."/>
            <person name="Op Den Camp H."/>
            <person name="Overmann J."/>
            <person name="Amann R."/>
            <person name="Jetten M.S.M."/>
            <person name="Mascher T."/>
            <person name="Medema M.H."/>
            <person name="Devos D.P."/>
            <person name="Kaster A.-K."/>
            <person name="Ovreas L."/>
            <person name="Rohde M."/>
            <person name="Galperin M.Y."/>
            <person name="Jogler C."/>
        </authorList>
    </citation>
    <scope>NUCLEOTIDE SEQUENCE [LARGE SCALE GENOMIC DNA]</scope>
    <source>
        <strain evidence="11 12">LF1</strain>
    </source>
</reference>
<comment type="cofactor">
    <cofactor evidence="1 5 7 8">
        <name>pyridoxal 5'-phosphate</name>
        <dbReference type="ChEBI" id="CHEBI:597326"/>
    </cofactor>
</comment>
<dbReference type="Gene3D" id="2.40.37.10">
    <property type="entry name" value="Lyase, Ornithine Decarboxylase, Chain A, domain 1"/>
    <property type="match status" value="1"/>
</dbReference>
<evidence type="ECO:0000256" key="5">
    <source>
        <dbReference type="HAMAP-Rule" id="MF_02120"/>
    </source>
</evidence>
<feature type="domain" description="Orn/DAP/Arg decarboxylase 2 C-terminal" evidence="9">
    <location>
        <begin position="30"/>
        <end position="379"/>
    </location>
</feature>